<feature type="compositionally biased region" description="Basic and acidic residues" evidence="3">
    <location>
        <begin position="102"/>
        <end position="111"/>
    </location>
</feature>
<dbReference type="EMBL" id="SJPN01000007">
    <property type="protein sequence ID" value="TWT94480.1"/>
    <property type="molecule type" value="Genomic_DNA"/>
</dbReference>
<gene>
    <name evidence="4" type="primary">cusC_2</name>
    <name evidence="4" type="ORF">Pla52n_53010</name>
</gene>
<accession>A0A5C6A534</accession>
<evidence type="ECO:0000256" key="1">
    <source>
        <dbReference type="ARBA" id="ARBA00007613"/>
    </source>
</evidence>
<feature type="region of interest" description="Disordered" evidence="3">
    <location>
        <begin position="100"/>
        <end position="125"/>
    </location>
</feature>
<keyword evidence="2" id="KW-0175">Coiled coil</keyword>
<proteinExistence type="inferred from homology"/>
<dbReference type="Pfam" id="PF02321">
    <property type="entry name" value="OEP"/>
    <property type="match status" value="2"/>
</dbReference>
<protein>
    <submittedName>
        <fullName evidence="4">Cation efflux system protein CusC</fullName>
    </submittedName>
</protein>
<comment type="similarity">
    <text evidence="1">Belongs to the outer membrane factor (OMF) (TC 1.B.17) family.</text>
</comment>
<dbReference type="Proteomes" id="UP000320176">
    <property type="component" value="Unassembled WGS sequence"/>
</dbReference>
<evidence type="ECO:0000313" key="5">
    <source>
        <dbReference type="Proteomes" id="UP000320176"/>
    </source>
</evidence>
<dbReference type="Gene3D" id="2.20.200.10">
    <property type="entry name" value="Outer membrane efflux proteins (OEP)"/>
    <property type="match status" value="1"/>
</dbReference>
<reference evidence="4 5" key="1">
    <citation type="submission" date="2019-02" db="EMBL/GenBank/DDBJ databases">
        <title>Deep-cultivation of Planctomycetes and their phenomic and genomic characterization uncovers novel biology.</title>
        <authorList>
            <person name="Wiegand S."/>
            <person name="Jogler M."/>
            <person name="Boedeker C."/>
            <person name="Pinto D."/>
            <person name="Vollmers J."/>
            <person name="Rivas-Marin E."/>
            <person name="Kohn T."/>
            <person name="Peeters S.H."/>
            <person name="Heuer A."/>
            <person name="Rast P."/>
            <person name="Oberbeckmann S."/>
            <person name="Bunk B."/>
            <person name="Jeske O."/>
            <person name="Meyerdierks A."/>
            <person name="Storesund J.E."/>
            <person name="Kallscheuer N."/>
            <person name="Luecker S."/>
            <person name="Lage O.M."/>
            <person name="Pohl T."/>
            <person name="Merkel B.J."/>
            <person name="Hornburger P."/>
            <person name="Mueller R.-W."/>
            <person name="Bruemmer F."/>
            <person name="Labrenz M."/>
            <person name="Spormann A.M."/>
            <person name="Op Den Camp H."/>
            <person name="Overmann J."/>
            <person name="Amann R."/>
            <person name="Jetten M.S.M."/>
            <person name="Mascher T."/>
            <person name="Medema M.H."/>
            <person name="Devos D.P."/>
            <person name="Kaster A.-K."/>
            <person name="Ovreas L."/>
            <person name="Rohde M."/>
            <person name="Galperin M.Y."/>
            <person name="Jogler C."/>
        </authorList>
    </citation>
    <scope>NUCLEOTIDE SEQUENCE [LARGE SCALE GENOMIC DNA]</scope>
    <source>
        <strain evidence="4 5">Pla52n</strain>
    </source>
</reference>
<dbReference type="InterPro" id="IPR010131">
    <property type="entry name" value="MdtP/NodT-like"/>
</dbReference>
<dbReference type="PANTHER" id="PTHR30203">
    <property type="entry name" value="OUTER MEMBRANE CATION EFFLUX PROTEIN"/>
    <property type="match status" value="1"/>
</dbReference>
<feature type="coiled-coil region" evidence="2">
    <location>
        <begin position="581"/>
        <end position="615"/>
    </location>
</feature>
<feature type="region of interest" description="Disordered" evidence="3">
    <location>
        <begin position="163"/>
        <end position="197"/>
    </location>
</feature>
<evidence type="ECO:0000313" key="4">
    <source>
        <dbReference type="EMBL" id="TWT94480.1"/>
    </source>
</evidence>
<keyword evidence="5" id="KW-1185">Reference proteome</keyword>
<dbReference type="RefSeq" id="WP_342190356.1">
    <property type="nucleotide sequence ID" value="NZ_CP151726.1"/>
</dbReference>
<dbReference type="InterPro" id="IPR003423">
    <property type="entry name" value="OMP_efflux"/>
</dbReference>
<dbReference type="Gene3D" id="1.20.1600.10">
    <property type="entry name" value="Outer membrane efflux proteins (OEP)"/>
    <property type="match status" value="1"/>
</dbReference>
<dbReference type="PANTHER" id="PTHR30203:SF30">
    <property type="entry name" value="OUTER MEMBRANE PROTEIN-RELATED"/>
    <property type="match status" value="1"/>
</dbReference>
<evidence type="ECO:0000256" key="2">
    <source>
        <dbReference type="SAM" id="Coils"/>
    </source>
</evidence>
<dbReference type="GO" id="GO:0015562">
    <property type="term" value="F:efflux transmembrane transporter activity"/>
    <property type="evidence" value="ECO:0007669"/>
    <property type="project" value="InterPro"/>
</dbReference>
<dbReference type="SUPFAM" id="SSF56954">
    <property type="entry name" value="Outer membrane efflux proteins (OEP)"/>
    <property type="match status" value="1"/>
</dbReference>
<comment type="caution">
    <text evidence="4">The sequence shown here is derived from an EMBL/GenBank/DDBJ whole genome shotgun (WGS) entry which is preliminary data.</text>
</comment>
<dbReference type="PROSITE" id="PS51257">
    <property type="entry name" value="PROKAR_LIPOPROTEIN"/>
    <property type="match status" value="1"/>
</dbReference>
<name>A0A5C6A534_9BACT</name>
<dbReference type="AlphaFoldDB" id="A0A5C6A534"/>
<sequence length="656" mass="71720">MNRQYKPVQSVRRKRALRACLAIIVGGSTLTSLGCGIPGLRGAQPGHAIPSDYNWNNGTKFWSSEPQQQTPPLAAPVNSTDATIDGVDSIQDSDLELQPLKDLPDSIDDKPSAGNQDDSASLVPADEPKTFASFIKSVSFISPDTGDEKSDAIDDEIKRMEKVVGDDNDANLGQGDAGDSTGNTSGNSNAAATTADLSVLPSDTEFGMIDTDEGPTDANTGIMPYENSSDLPLAAFYNDPYLLGLITETLGGNQELKILSEEIRIACNETYARSGEYRPFVTLGASAGLDKPGRHTRAGAVEEQLEVAPGKEFPEPLGDFLVAANLSWELDIWNRLRNSQRAAAMRYLGTQEGRNYIITRVVAEVAENYYQLLALDNRLEILKATIEIQQQSLQVAQAKKDAGRGTELAVQRFEAEVQKNISERSLIQQEIVEVENRINYLAGRYPQPVERIDVDFVNLNLSTLGAGVPSELLQNRADIREAERQVAAAGLDIKVARARFYPSLSLTAGLGWNAFSTGYLFRTPESLIYGMAGELVGPLINKRAIQADYRTANAIQLQAIYNYQQTVLQAHIEVVNQITKVENYRRSIEVKKRQLDALQASVEAANKLFQNARAEYVEVLLAQRELMEARMLLVETKQEQLAAVVNAYQALGGGGF</sequence>
<feature type="compositionally biased region" description="Low complexity" evidence="3">
    <location>
        <begin position="177"/>
        <end position="196"/>
    </location>
</feature>
<evidence type="ECO:0000256" key="3">
    <source>
        <dbReference type="SAM" id="MobiDB-lite"/>
    </source>
</evidence>
<organism evidence="4 5">
    <name type="scientific">Stieleria varia</name>
    <dbReference type="NCBI Taxonomy" id="2528005"/>
    <lineage>
        <taxon>Bacteria</taxon>
        <taxon>Pseudomonadati</taxon>
        <taxon>Planctomycetota</taxon>
        <taxon>Planctomycetia</taxon>
        <taxon>Pirellulales</taxon>
        <taxon>Pirellulaceae</taxon>
        <taxon>Stieleria</taxon>
    </lineage>
</organism>